<comment type="catalytic activity">
    <reaction evidence="2">
        <text>2 GTP = 3',3'-c-di-GMP + 2 diphosphate</text>
        <dbReference type="Rhea" id="RHEA:24898"/>
        <dbReference type="ChEBI" id="CHEBI:33019"/>
        <dbReference type="ChEBI" id="CHEBI:37565"/>
        <dbReference type="ChEBI" id="CHEBI:58805"/>
        <dbReference type="EC" id="2.7.7.65"/>
    </reaction>
</comment>
<dbReference type="EC" id="2.7.7.65" evidence="1"/>
<dbReference type="GO" id="GO:0005886">
    <property type="term" value="C:plasma membrane"/>
    <property type="evidence" value="ECO:0007669"/>
    <property type="project" value="TreeGrafter"/>
</dbReference>
<dbReference type="SMART" id="SM00091">
    <property type="entry name" value="PAS"/>
    <property type="match status" value="1"/>
</dbReference>
<dbReference type="InterPro" id="IPR015168">
    <property type="entry name" value="SsuA/THI5"/>
</dbReference>
<dbReference type="FunFam" id="3.30.70.270:FF:000001">
    <property type="entry name" value="Diguanylate cyclase domain protein"/>
    <property type="match status" value="1"/>
</dbReference>
<dbReference type="GO" id="GO:0052621">
    <property type="term" value="F:diguanylate cyclase activity"/>
    <property type="evidence" value="ECO:0007669"/>
    <property type="project" value="UniProtKB-EC"/>
</dbReference>
<gene>
    <name evidence="6" type="ORF">AELL_1307</name>
    <name evidence="7" type="ORF">CP962_08070</name>
</gene>
<accession>A0A347U7Z2</accession>
<dbReference type="RefSeq" id="WP_118917166.1">
    <property type="nucleotide sequence ID" value="NZ_CP032097.1"/>
</dbReference>
<feature type="domain" description="GGDEF" evidence="5">
    <location>
        <begin position="508"/>
        <end position="635"/>
    </location>
</feature>
<dbReference type="Pfam" id="PF00990">
    <property type="entry name" value="GGDEF"/>
    <property type="match status" value="1"/>
</dbReference>
<keyword evidence="3" id="KW-1133">Transmembrane helix</keyword>
<dbReference type="PROSITE" id="PS50887">
    <property type="entry name" value="GGDEF"/>
    <property type="match status" value="1"/>
</dbReference>
<proteinExistence type="predicted"/>
<evidence type="ECO:0000313" key="8">
    <source>
        <dbReference type="Proteomes" id="UP000262582"/>
    </source>
</evidence>
<dbReference type="NCBIfam" id="TIGR00229">
    <property type="entry name" value="sensory_box"/>
    <property type="match status" value="1"/>
</dbReference>
<reference evidence="7 9" key="1">
    <citation type="submission" date="2017-09" db="EMBL/GenBank/DDBJ databases">
        <title>Genomics of the genus Arcobacter.</title>
        <authorList>
            <person name="Perez-Cataluna A."/>
            <person name="Figueras M.J."/>
            <person name="Salas-Masso N."/>
        </authorList>
    </citation>
    <scope>NUCLEOTIDE SEQUENCE [LARGE SCALE GENOMIC DNA]</scope>
    <source>
        <strain evidence="7 9">CECT 7837</strain>
    </source>
</reference>
<dbReference type="SUPFAM" id="SSF55785">
    <property type="entry name" value="PYP-like sensor domain (PAS domain)"/>
    <property type="match status" value="1"/>
</dbReference>
<organism evidence="7 9">
    <name type="scientific">Arcobacter ellisii</name>
    <dbReference type="NCBI Taxonomy" id="913109"/>
    <lineage>
        <taxon>Bacteria</taxon>
        <taxon>Pseudomonadati</taxon>
        <taxon>Campylobacterota</taxon>
        <taxon>Epsilonproteobacteria</taxon>
        <taxon>Campylobacterales</taxon>
        <taxon>Arcobacteraceae</taxon>
        <taxon>Arcobacter</taxon>
    </lineage>
</organism>
<dbReference type="InterPro" id="IPR000160">
    <property type="entry name" value="GGDEF_dom"/>
</dbReference>
<feature type="domain" description="PAS" evidence="4">
    <location>
        <begin position="353"/>
        <end position="423"/>
    </location>
</feature>
<dbReference type="PANTHER" id="PTHR45138">
    <property type="entry name" value="REGULATORY COMPONENTS OF SENSORY TRANSDUCTION SYSTEM"/>
    <property type="match status" value="1"/>
</dbReference>
<evidence type="ECO:0000256" key="1">
    <source>
        <dbReference type="ARBA" id="ARBA00012528"/>
    </source>
</evidence>
<evidence type="ECO:0000256" key="2">
    <source>
        <dbReference type="ARBA" id="ARBA00034247"/>
    </source>
</evidence>
<reference evidence="6 8" key="2">
    <citation type="submission" date="2018-08" db="EMBL/GenBank/DDBJ databases">
        <title>Complete genome of the Arcobacter ellisii type strain LMG 26155.</title>
        <authorList>
            <person name="Miller W.G."/>
            <person name="Yee E."/>
            <person name="Bono J.L."/>
        </authorList>
    </citation>
    <scope>NUCLEOTIDE SEQUENCE [LARGE SCALE GENOMIC DNA]</scope>
    <source>
        <strain evidence="6 8">LMG 26155</strain>
    </source>
</reference>
<dbReference type="Proteomes" id="UP000290588">
    <property type="component" value="Unassembled WGS sequence"/>
</dbReference>
<evidence type="ECO:0000259" key="5">
    <source>
        <dbReference type="PROSITE" id="PS50887"/>
    </source>
</evidence>
<protein>
    <recommendedName>
        <fullName evidence="1">diguanylate cyclase</fullName>
        <ecNumber evidence="1">2.7.7.65</ecNumber>
    </recommendedName>
</protein>
<keyword evidence="3" id="KW-0472">Membrane</keyword>
<dbReference type="Gene3D" id="3.30.70.270">
    <property type="match status" value="1"/>
</dbReference>
<evidence type="ECO:0000313" key="7">
    <source>
        <dbReference type="EMBL" id="RXI30294.1"/>
    </source>
</evidence>
<evidence type="ECO:0000256" key="3">
    <source>
        <dbReference type="SAM" id="Phobius"/>
    </source>
</evidence>
<dbReference type="Gene3D" id="3.30.450.20">
    <property type="entry name" value="PAS domain"/>
    <property type="match status" value="1"/>
</dbReference>
<feature type="transmembrane region" description="Helical" evidence="3">
    <location>
        <begin position="328"/>
        <end position="347"/>
    </location>
</feature>
<evidence type="ECO:0000313" key="9">
    <source>
        <dbReference type="Proteomes" id="UP000290588"/>
    </source>
</evidence>
<dbReference type="InterPro" id="IPR000014">
    <property type="entry name" value="PAS"/>
</dbReference>
<dbReference type="SUPFAM" id="SSF53850">
    <property type="entry name" value="Periplasmic binding protein-like II"/>
    <property type="match status" value="1"/>
</dbReference>
<dbReference type="KEGG" id="aell:AELL_1307"/>
<dbReference type="InterPro" id="IPR013656">
    <property type="entry name" value="PAS_4"/>
</dbReference>
<evidence type="ECO:0000313" key="6">
    <source>
        <dbReference type="EMBL" id="AXX94970.1"/>
    </source>
</evidence>
<dbReference type="SUPFAM" id="SSF55073">
    <property type="entry name" value="Nucleotide cyclase"/>
    <property type="match status" value="1"/>
</dbReference>
<keyword evidence="8" id="KW-1185">Reference proteome</keyword>
<dbReference type="AlphaFoldDB" id="A0A347U7Z2"/>
<dbReference type="InterPro" id="IPR043128">
    <property type="entry name" value="Rev_trsase/Diguanyl_cyclase"/>
</dbReference>
<dbReference type="PROSITE" id="PS50112">
    <property type="entry name" value="PAS"/>
    <property type="match status" value="1"/>
</dbReference>
<dbReference type="SMART" id="SM00267">
    <property type="entry name" value="GGDEF"/>
    <property type="match status" value="1"/>
</dbReference>
<dbReference type="NCBIfam" id="TIGR00254">
    <property type="entry name" value="GGDEF"/>
    <property type="match status" value="1"/>
</dbReference>
<keyword evidence="3" id="KW-0812">Transmembrane</keyword>
<dbReference type="Proteomes" id="UP000262582">
    <property type="component" value="Chromosome"/>
</dbReference>
<dbReference type="GO" id="GO:1902201">
    <property type="term" value="P:negative regulation of bacterial-type flagellum-dependent cell motility"/>
    <property type="evidence" value="ECO:0007669"/>
    <property type="project" value="TreeGrafter"/>
</dbReference>
<dbReference type="InterPro" id="IPR050469">
    <property type="entry name" value="Diguanylate_Cyclase"/>
</dbReference>
<dbReference type="Pfam" id="PF09084">
    <property type="entry name" value="NMT1"/>
    <property type="match status" value="1"/>
</dbReference>
<dbReference type="Pfam" id="PF08448">
    <property type="entry name" value="PAS_4"/>
    <property type="match status" value="1"/>
</dbReference>
<dbReference type="EMBL" id="NXIG01000007">
    <property type="protein sequence ID" value="RXI30294.1"/>
    <property type="molecule type" value="Genomic_DNA"/>
</dbReference>
<dbReference type="CDD" id="cd01949">
    <property type="entry name" value="GGDEF"/>
    <property type="match status" value="1"/>
</dbReference>
<sequence>MKILFILFMLIASLYSNEKKNLTLQLSWLNQFQFAGYYIAKEKGFYKDVGLNVTLNELNNKIELVDMIKEEKADFAIGRSSLLLDKINGYDIVALGAIFQHSPLMLLTTNEEIKTISDFKNKKIMITPDAKFTASIMAMLNSNGIYKEHVNMITHSFNINDLINKKTDLMASYISNEPILLQEKGIKYKIFHPKDYGFDFYSDILFTSSKFIKNNPTTTKNFYEASLKGWEYALKNKAETAEIIYKKYNSQNKSLINLIKEGEILEKLIINENDNKIGCLDRTKLEKTLDVFRILGLTKEKLDLDSFIYEDNHHKKIVYELDYQQRNLLIMLIIFMTIIFILIIYFLKRIHDKKNLLNAVINTSDDLIYYKNQNLKYIGCNDAFKKLANKTENEIIGKDDFEIFDKKYAQIFRENDLKVLKSKELIIQEEWFEIDNKMLLFQSKKRPLKCMGAQIGILGVSRDITSLYETQKKLEEQATMDELTKVYNRKSFNQRLKEKVELFKRYESYFCIALFDIDDFKLVNDNYGHDIGDKVLIEVCEIAKQHIRNTDLLFRVGGEEFIILYPKTLIDEAYLSIDKIRNLIKCTTIIENHPITVSVGLTQIHKNDDEESIFKRIDDLMYQSKRTGKDKITVD</sequence>
<dbReference type="Gene3D" id="3.40.190.10">
    <property type="entry name" value="Periplasmic binding protein-like II"/>
    <property type="match status" value="2"/>
</dbReference>
<dbReference type="OrthoDB" id="174578at2"/>
<dbReference type="EMBL" id="CP032097">
    <property type="protein sequence ID" value="AXX94970.1"/>
    <property type="molecule type" value="Genomic_DNA"/>
</dbReference>
<dbReference type="InterPro" id="IPR035965">
    <property type="entry name" value="PAS-like_dom_sf"/>
</dbReference>
<evidence type="ECO:0000259" key="4">
    <source>
        <dbReference type="PROSITE" id="PS50112"/>
    </source>
</evidence>
<dbReference type="PANTHER" id="PTHR45138:SF9">
    <property type="entry name" value="DIGUANYLATE CYCLASE DGCM-RELATED"/>
    <property type="match status" value="1"/>
</dbReference>
<name>A0A347U7Z2_9BACT</name>
<dbReference type="GO" id="GO:0043709">
    <property type="term" value="P:cell adhesion involved in single-species biofilm formation"/>
    <property type="evidence" value="ECO:0007669"/>
    <property type="project" value="TreeGrafter"/>
</dbReference>
<dbReference type="InterPro" id="IPR029787">
    <property type="entry name" value="Nucleotide_cyclase"/>
</dbReference>